<dbReference type="InterPro" id="IPR057544">
    <property type="entry name" value="Beta-prop_SPT8"/>
</dbReference>
<dbReference type="SUPFAM" id="SSF50978">
    <property type="entry name" value="WD40 repeat-like"/>
    <property type="match status" value="1"/>
</dbReference>
<feature type="domain" description="Transcription factor spt8 beta-propeller" evidence="4">
    <location>
        <begin position="131"/>
        <end position="328"/>
    </location>
</feature>
<dbReference type="Proteomes" id="UP001218218">
    <property type="component" value="Unassembled WGS sequence"/>
</dbReference>
<dbReference type="Pfam" id="PF23798">
    <property type="entry name" value="Beta-prop_SPT8"/>
    <property type="match status" value="2"/>
</dbReference>
<comment type="caution">
    <text evidence="5">The sequence shown here is derived from an EMBL/GenBank/DDBJ whole genome shotgun (WGS) entry which is preliminary data.</text>
</comment>
<keyword evidence="2" id="KW-0677">Repeat</keyword>
<dbReference type="InterPro" id="IPR015943">
    <property type="entry name" value="WD40/YVTN_repeat-like_dom_sf"/>
</dbReference>
<dbReference type="Gene3D" id="2.130.10.10">
    <property type="entry name" value="YVTN repeat-like/Quinoprotein amine dehydrogenase"/>
    <property type="match status" value="3"/>
</dbReference>
<dbReference type="PANTHER" id="PTHR19848:SF8">
    <property type="entry name" value="F-BOX AND WD REPEAT DOMAIN CONTAINING 7"/>
    <property type="match status" value="1"/>
</dbReference>
<feature type="domain" description="Transcription factor spt8 beta-propeller" evidence="4">
    <location>
        <begin position="437"/>
        <end position="614"/>
    </location>
</feature>
<evidence type="ECO:0000256" key="2">
    <source>
        <dbReference type="ARBA" id="ARBA00022737"/>
    </source>
</evidence>
<feature type="compositionally biased region" description="Low complexity" evidence="3">
    <location>
        <begin position="354"/>
        <end position="364"/>
    </location>
</feature>
<gene>
    <name evidence="5" type="ORF">DFH08DRAFT_761528</name>
</gene>
<dbReference type="InterPro" id="IPR001680">
    <property type="entry name" value="WD40_rpt"/>
</dbReference>
<dbReference type="EMBL" id="JARIHO010000001">
    <property type="protein sequence ID" value="KAJ7368042.1"/>
    <property type="molecule type" value="Genomic_DNA"/>
</dbReference>
<feature type="compositionally biased region" description="Acidic residues" evidence="3">
    <location>
        <begin position="1"/>
        <end position="61"/>
    </location>
</feature>
<evidence type="ECO:0000256" key="3">
    <source>
        <dbReference type="SAM" id="MobiDB-lite"/>
    </source>
</evidence>
<evidence type="ECO:0000256" key="1">
    <source>
        <dbReference type="ARBA" id="ARBA00022574"/>
    </source>
</evidence>
<keyword evidence="6" id="KW-1185">Reference proteome</keyword>
<name>A0AAD7AU83_9AGAR</name>
<protein>
    <submittedName>
        <fullName evidence="5">WD40-repeat-containing domain protein</fullName>
    </submittedName>
</protein>
<proteinExistence type="predicted"/>
<dbReference type="PANTHER" id="PTHR19848">
    <property type="entry name" value="WD40 REPEAT PROTEIN"/>
    <property type="match status" value="1"/>
</dbReference>
<feature type="region of interest" description="Disordered" evidence="3">
    <location>
        <begin position="1"/>
        <end position="109"/>
    </location>
</feature>
<evidence type="ECO:0000313" key="6">
    <source>
        <dbReference type="Proteomes" id="UP001218218"/>
    </source>
</evidence>
<feature type="compositionally biased region" description="Polar residues" evidence="3">
    <location>
        <begin position="77"/>
        <end position="90"/>
    </location>
</feature>
<feature type="region of interest" description="Disordered" evidence="3">
    <location>
        <begin position="350"/>
        <end position="395"/>
    </location>
</feature>
<organism evidence="5 6">
    <name type="scientific">Mycena albidolilacea</name>
    <dbReference type="NCBI Taxonomy" id="1033008"/>
    <lineage>
        <taxon>Eukaryota</taxon>
        <taxon>Fungi</taxon>
        <taxon>Dikarya</taxon>
        <taxon>Basidiomycota</taxon>
        <taxon>Agaricomycotina</taxon>
        <taxon>Agaricomycetes</taxon>
        <taxon>Agaricomycetidae</taxon>
        <taxon>Agaricales</taxon>
        <taxon>Marasmiineae</taxon>
        <taxon>Mycenaceae</taxon>
        <taxon>Mycena</taxon>
    </lineage>
</organism>
<keyword evidence="1" id="KW-0853">WD repeat</keyword>
<dbReference type="SMART" id="SM00320">
    <property type="entry name" value="WD40"/>
    <property type="match status" value="6"/>
</dbReference>
<dbReference type="AlphaFoldDB" id="A0AAD7AU83"/>
<accession>A0AAD7AU83</accession>
<reference evidence="5" key="1">
    <citation type="submission" date="2023-03" db="EMBL/GenBank/DDBJ databases">
        <title>Massive genome expansion in bonnet fungi (Mycena s.s.) driven by repeated elements and novel gene families across ecological guilds.</title>
        <authorList>
            <consortium name="Lawrence Berkeley National Laboratory"/>
            <person name="Harder C.B."/>
            <person name="Miyauchi S."/>
            <person name="Viragh M."/>
            <person name="Kuo A."/>
            <person name="Thoen E."/>
            <person name="Andreopoulos B."/>
            <person name="Lu D."/>
            <person name="Skrede I."/>
            <person name="Drula E."/>
            <person name="Henrissat B."/>
            <person name="Morin E."/>
            <person name="Kohler A."/>
            <person name="Barry K."/>
            <person name="LaButti K."/>
            <person name="Morin E."/>
            <person name="Salamov A."/>
            <person name="Lipzen A."/>
            <person name="Mereny Z."/>
            <person name="Hegedus B."/>
            <person name="Baldrian P."/>
            <person name="Stursova M."/>
            <person name="Weitz H."/>
            <person name="Taylor A."/>
            <person name="Grigoriev I.V."/>
            <person name="Nagy L.G."/>
            <person name="Martin F."/>
            <person name="Kauserud H."/>
        </authorList>
    </citation>
    <scope>NUCLEOTIDE SEQUENCE</scope>
    <source>
        <strain evidence="5">CBHHK002</strain>
    </source>
</reference>
<evidence type="ECO:0000259" key="4">
    <source>
        <dbReference type="Pfam" id="PF23798"/>
    </source>
</evidence>
<dbReference type="InterPro" id="IPR036322">
    <property type="entry name" value="WD40_repeat_dom_sf"/>
</dbReference>
<evidence type="ECO:0000313" key="5">
    <source>
        <dbReference type="EMBL" id="KAJ7368042.1"/>
    </source>
</evidence>
<sequence>MASDSEPDDDGLDVEDEAEEYEQDLEDEPDVAQDDATEDGDEESPSEDSEDGSDDDGDDSSEPSGEMVLDLELEPSVSASETSSQPASQLSKVPSPPPVPASRKRSRSLSPAYMRKKALIYTGPQPRSYTVEAICALPHPVPTHALAASACMTHFITGSEDGYIRDYDIFTAVNGKNFLTAPQRHHAGVVEGIMKSAQIRFWWENPAPKNVAKLEGSGFGEDEPALSPVYSLAMHSDALWTLAGTDVGNINLFTTRHDPGRCCHVMTGHRGRPVSALAMDHEERGFYSAGWDGEAIQWDLNTGHRVRNFTAHGAQLACVAVRPIWTGFAELPKFNLSQVSSSATLIDASPSFGSSSQTQTISSQPVDSDAKSDASFDPLFDDEPETDAGGLKSGTVNQFVPDFGNPKPAAPPPRAIAPPKNAPPLLDPATCGALSPDILMTASIDGQVILWDKRASTPGTGVGRLWMSEKTPPWCLSACWSADGGQIYAGRRNGTIDVWDTRQLGVSGPASVPRIMKTLRNPASSGVVSCVVAFPDGKHIASASIDNLRLWNAAEVAEPDAKVRGGVQFKIIPGHHGGYISQMLVDPGARFLVSASSNRGWHGDSTKTVFVHDIKKVF</sequence>